<evidence type="ECO:0000313" key="2">
    <source>
        <dbReference type="EMBL" id="KAK6330657.1"/>
    </source>
</evidence>
<evidence type="ECO:0000313" key="3">
    <source>
        <dbReference type="Proteomes" id="UP001313282"/>
    </source>
</evidence>
<keyword evidence="1" id="KW-0732">Signal</keyword>
<feature type="chain" id="PRO_5042926350" evidence="1">
    <location>
        <begin position="18"/>
        <end position="321"/>
    </location>
</feature>
<evidence type="ECO:0000256" key="1">
    <source>
        <dbReference type="SAM" id="SignalP"/>
    </source>
</evidence>
<gene>
    <name evidence="2" type="ORF">TWF718_002854</name>
</gene>
<feature type="signal peptide" evidence="1">
    <location>
        <begin position="1"/>
        <end position="17"/>
    </location>
</feature>
<accession>A0AAN8MJ11</accession>
<organism evidence="2 3">
    <name type="scientific">Orbilia javanica</name>
    <dbReference type="NCBI Taxonomy" id="47235"/>
    <lineage>
        <taxon>Eukaryota</taxon>
        <taxon>Fungi</taxon>
        <taxon>Dikarya</taxon>
        <taxon>Ascomycota</taxon>
        <taxon>Pezizomycotina</taxon>
        <taxon>Orbiliomycetes</taxon>
        <taxon>Orbiliales</taxon>
        <taxon>Orbiliaceae</taxon>
        <taxon>Orbilia</taxon>
    </lineage>
</organism>
<dbReference type="AlphaFoldDB" id="A0AAN8MJ11"/>
<comment type="caution">
    <text evidence="2">The sequence shown here is derived from an EMBL/GenBank/DDBJ whole genome shotgun (WGS) entry which is preliminary data.</text>
</comment>
<sequence length="321" mass="33371">MRFLVGAIALLAGTAVAQECNCDCVVDDCFSVVAGTSPFPAEATVADCRSFMWEVVTVAAETVTTTALVTETASSTTTDVRWTTITVNTESAPLQKRQATGVVTVPDYATGACPQSSDFSSACRCLGVTEGGTSYQHVQSTETVTVTSTVTTTEDVTLTTTSTESATATNLYFKIRAANVGSNGIRAGQYLYTLLESEGLGVNMPRLAFVSNAAQGVIFRAGPDNKITGGDGTPFAGDVTDDPSEQLYLKTPENAQVEYTCTLDPGTKGVSCTGSGSGGTYSYPAAWSNGRLWLYTSEAGIQGEDAALQAVGPLTLEAVPI</sequence>
<proteinExistence type="predicted"/>
<reference evidence="2 3" key="1">
    <citation type="submission" date="2019-10" db="EMBL/GenBank/DDBJ databases">
        <authorList>
            <person name="Palmer J.M."/>
        </authorList>
    </citation>
    <scope>NUCLEOTIDE SEQUENCE [LARGE SCALE GENOMIC DNA]</scope>
    <source>
        <strain evidence="2 3">TWF718</strain>
    </source>
</reference>
<keyword evidence="3" id="KW-1185">Reference proteome</keyword>
<name>A0AAN8MJ11_9PEZI</name>
<dbReference type="Proteomes" id="UP001313282">
    <property type="component" value="Unassembled WGS sequence"/>
</dbReference>
<dbReference type="EMBL" id="JAVHNR010000011">
    <property type="protein sequence ID" value="KAK6330657.1"/>
    <property type="molecule type" value="Genomic_DNA"/>
</dbReference>
<protein>
    <submittedName>
        <fullName evidence="2">Uncharacterized protein</fullName>
    </submittedName>
</protein>